<reference evidence="3 4" key="1">
    <citation type="journal article" date="2022" name="Front. Cell. Infect. Microbiol.">
        <title>The Genomes of Two Strains of Taenia crassiceps the Animal Model for the Study of Human Cysticercosis.</title>
        <authorList>
            <person name="Bobes R.J."/>
            <person name="Estrada K."/>
            <person name="Rios-Valencia D.G."/>
            <person name="Calderon-Gallegos A."/>
            <person name="de la Torre P."/>
            <person name="Carrero J.C."/>
            <person name="Sanchez-Flores A."/>
            <person name="Laclette J.P."/>
        </authorList>
    </citation>
    <scope>NUCLEOTIDE SEQUENCE [LARGE SCALE GENOMIC DNA]</scope>
    <source>
        <strain evidence="3">WFUcys</strain>
    </source>
</reference>
<evidence type="ECO:0000259" key="2">
    <source>
        <dbReference type="Pfam" id="PF23440"/>
    </source>
</evidence>
<evidence type="ECO:0000256" key="1">
    <source>
        <dbReference type="SAM" id="MobiDB-lite"/>
    </source>
</evidence>
<feature type="domain" description="BROMI C-terminal Rab TBC-like" evidence="2">
    <location>
        <begin position="414"/>
        <end position="665"/>
    </location>
</feature>
<dbReference type="InterPro" id="IPR055392">
    <property type="entry name" value="BROMI_C"/>
</dbReference>
<proteinExistence type="predicted"/>
<dbReference type="Proteomes" id="UP001651158">
    <property type="component" value="Unassembled WGS sequence"/>
</dbReference>
<feature type="region of interest" description="Disordered" evidence="1">
    <location>
        <begin position="468"/>
        <end position="490"/>
    </location>
</feature>
<keyword evidence="4" id="KW-1185">Reference proteome</keyword>
<gene>
    <name evidence="3" type="ORF">TcWFU_003216</name>
</gene>
<dbReference type="EMBL" id="JAKROA010000021">
    <property type="protein sequence ID" value="KAL5103048.1"/>
    <property type="molecule type" value="Genomic_DNA"/>
</dbReference>
<feature type="domain" description="BROMI C-terminal Rab TBC-like" evidence="2">
    <location>
        <begin position="210"/>
        <end position="297"/>
    </location>
</feature>
<organism evidence="3 4">
    <name type="scientific">Taenia crassiceps</name>
    <dbReference type="NCBI Taxonomy" id="6207"/>
    <lineage>
        <taxon>Eukaryota</taxon>
        <taxon>Metazoa</taxon>
        <taxon>Spiralia</taxon>
        <taxon>Lophotrochozoa</taxon>
        <taxon>Platyhelminthes</taxon>
        <taxon>Cestoda</taxon>
        <taxon>Eucestoda</taxon>
        <taxon>Cyclophyllidea</taxon>
        <taxon>Taeniidae</taxon>
        <taxon>Taenia</taxon>
    </lineage>
</organism>
<protein>
    <submittedName>
        <fullName evidence="3">Protein broad-minded</fullName>
    </submittedName>
</protein>
<evidence type="ECO:0000313" key="4">
    <source>
        <dbReference type="Proteomes" id="UP001651158"/>
    </source>
</evidence>
<accession>A0ABR4Q0D0</accession>
<name>A0ABR4Q0D0_9CEST</name>
<comment type="caution">
    <text evidence="3">The sequence shown here is derived from an EMBL/GenBank/DDBJ whole genome shotgun (WGS) entry which is preliminary data.</text>
</comment>
<dbReference type="Pfam" id="PF23440">
    <property type="entry name" value="BROMI_C"/>
    <property type="match status" value="2"/>
</dbReference>
<evidence type="ECO:0000313" key="3">
    <source>
        <dbReference type="EMBL" id="KAL5103048.1"/>
    </source>
</evidence>
<sequence>MLEKSMETFIVALLKTARGVEVVASFGLLSYCTRSLLSPWNLARRYSCLEGDVLVSQVASCAEGLRSLEKTWFVEHRLVEVWQLLEGGGGTEDTVTVGGGEDVESALDDVLDGGSSAGGGALPLRDLSEREIEESLNRLVKVFVNFAGVFECLRRECSQLGSGGGLQAVPRCLSAFIERAVLLDSATKLGKLCCPDETQLFGLRFVSALVASLDTFLLLEWRFGIRRRLLNAQLQNGLDEEVEVAEDGGLVIDEGLIERNRLLVKCSILGGANERLLPPRGICEHGTDPYPYAIVTALKSDQLEKYADKAKKADYCAWCADDLGAVPTTSKRPVSVSLVSVVMCSLKHLGSGQYKAEHAILLKCPRLQTKIRNVARMLPQLNKQTLEVGCLFSACLRALLGGKEVASSSPPSNVSSCLLPSWEEVGIDLILDYGRRVRALDATLPYNSRKHDLADLLWHAEKARKLGGGCGRSSQHADQGDGSAEEKHEDGGEAFRPFDWFVAVVYLLFNGSTAGAVHFLNGLQATPLAHYLWTPAAVEMPSSHHYTVCHLFELVFASELPQLYNTFRLAGYSPSLVLRCWLSQYYLNYLDWREIQDYLLLCVLCGPEMIVFSAVAMMRHLATRLTTGLQAQNHLLTLLEEPIEGFRFVDNVDFLELLADKYREEFAIELAPMPSD</sequence>